<accession>A0A645CII5</accession>
<organism evidence="1">
    <name type="scientific">bioreactor metagenome</name>
    <dbReference type="NCBI Taxonomy" id="1076179"/>
    <lineage>
        <taxon>unclassified sequences</taxon>
        <taxon>metagenomes</taxon>
        <taxon>ecological metagenomes</taxon>
    </lineage>
</organism>
<sequence length="77" mass="8219">MAAQISLYLAGLARFTVMSTTETSRVGTRMDMPVSLPLREGITLPTALAAPVLEGIMLPEAARPPRQSFLDGPSTVF</sequence>
<dbReference type="AlphaFoldDB" id="A0A645CII5"/>
<evidence type="ECO:0000313" key="1">
    <source>
        <dbReference type="EMBL" id="MPM76602.1"/>
    </source>
</evidence>
<name>A0A645CII5_9ZZZZ</name>
<comment type="caution">
    <text evidence="1">The sequence shown here is derived from an EMBL/GenBank/DDBJ whole genome shotgun (WGS) entry which is preliminary data.</text>
</comment>
<protein>
    <submittedName>
        <fullName evidence="1">Uncharacterized protein</fullName>
    </submittedName>
</protein>
<proteinExistence type="predicted"/>
<dbReference type="EMBL" id="VSSQ01027381">
    <property type="protein sequence ID" value="MPM76602.1"/>
    <property type="molecule type" value="Genomic_DNA"/>
</dbReference>
<gene>
    <name evidence="1" type="ORF">SDC9_123601</name>
</gene>
<reference evidence="1" key="1">
    <citation type="submission" date="2019-08" db="EMBL/GenBank/DDBJ databases">
        <authorList>
            <person name="Kucharzyk K."/>
            <person name="Murdoch R.W."/>
            <person name="Higgins S."/>
            <person name="Loffler F."/>
        </authorList>
    </citation>
    <scope>NUCLEOTIDE SEQUENCE</scope>
</reference>